<protein>
    <submittedName>
        <fullName evidence="2">Uncharacterized protein</fullName>
    </submittedName>
</protein>
<feature type="non-terminal residue" evidence="2">
    <location>
        <position position="283"/>
    </location>
</feature>
<evidence type="ECO:0000256" key="1">
    <source>
        <dbReference type="SAM" id="MobiDB-lite"/>
    </source>
</evidence>
<proteinExistence type="predicted"/>
<name>A0A2A9HI10_TEPT2</name>
<sequence length="283" mass="27809">MAGGVVGGVDDEGVAESGEGLGQTAGFELVVADTGEGAPADFRVVGFEGAPGVADGVFVAAGGVVGGGEVEGDIGVTRALDLCFKEGLDGGFGVAGLEGRAAAFVRLVGRGSAACEEQGQRGSGREEMGGTAGAEAFDQGAQEDGGEGSAGEELEPLDGEGSGALVEAGALECADAAFDDAGNDDEVGAQVAAARGGSEGAEERLIEAGDDRLPAASRRGLTRPVSGSTAGTMPPSGVPTPATRSSTPEARMLSATAATSPPRLSPSVRRRMSRPAEESSARR</sequence>
<organism evidence="2 3">
    <name type="scientific">Tepidiforma thermophila (strain KCTC 52669 / CGMCC 1.13589 / G233)</name>
    <dbReference type="NCBI Taxonomy" id="2761530"/>
    <lineage>
        <taxon>Bacteria</taxon>
        <taxon>Bacillati</taxon>
        <taxon>Chloroflexota</taxon>
        <taxon>Tepidiformia</taxon>
        <taxon>Tepidiformales</taxon>
        <taxon>Tepidiformaceae</taxon>
        <taxon>Tepidiforma</taxon>
    </lineage>
</organism>
<keyword evidence="3" id="KW-1185">Reference proteome</keyword>
<evidence type="ECO:0000313" key="3">
    <source>
        <dbReference type="Proteomes" id="UP000223071"/>
    </source>
</evidence>
<feature type="region of interest" description="Disordered" evidence="1">
    <location>
        <begin position="189"/>
        <end position="283"/>
    </location>
</feature>
<dbReference type="EMBL" id="PDJQ01000001">
    <property type="protein sequence ID" value="PFG75438.1"/>
    <property type="molecule type" value="Genomic_DNA"/>
</dbReference>
<evidence type="ECO:0000313" key="2">
    <source>
        <dbReference type="EMBL" id="PFG75438.1"/>
    </source>
</evidence>
<feature type="compositionally biased region" description="Basic and acidic residues" evidence="1">
    <location>
        <begin position="274"/>
        <end position="283"/>
    </location>
</feature>
<dbReference type="Proteomes" id="UP000223071">
    <property type="component" value="Unassembled WGS sequence"/>
</dbReference>
<feature type="region of interest" description="Disordered" evidence="1">
    <location>
        <begin position="138"/>
        <end position="161"/>
    </location>
</feature>
<feature type="compositionally biased region" description="Basic and acidic residues" evidence="1">
    <location>
        <begin position="201"/>
        <end position="213"/>
    </location>
</feature>
<reference evidence="2 3" key="1">
    <citation type="submission" date="2017-09" db="EMBL/GenBank/DDBJ databases">
        <title>Sequencing the genomes of two abundant thermophiles in Great Basin hot springs: Thermocrinis jamiesonii and novel Chloroflexi Thermoflexus hugenholtzii.</title>
        <authorList>
            <person name="Hedlund B."/>
        </authorList>
    </citation>
    <scope>NUCLEOTIDE SEQUENCE [LARGE SCALE GENOMIC DNA]</scope>
    <source>
        <strain evidence="2 3">G233</strain>
    </source>
</reference>
<accession>A0A2A9HI10</accession>
<dbReference type="AlphaFoldDB" id="A0A2A9HI10"/>
<comment type="caution">
    <text evidence="2">The sequence shown here is derived from an EMBL/GenBank/DDBJ whole genome shotgun (WGS) entry which is preliminary data.</text>
</comment>
<gene>
    <name evidence="2" type="ORF">A9A59_2707</name>
</gene>
<feature type="compositionally biased region" description="Acidic residues" evidence="1">
    <location>
        <begin position="144"/>
        <end position="158"/>
    </location>
</feature>